<dbReference type="EMBL" id="JNVN01000449">
    <property type="protein sequence ID" value="KHJ35265.1"/>
    <property type="molecule type" value="Genomic_DNA"/>
</dbReference>
<dbReference type="PANTHER" id="PTHR15615:SF36">
    <property type="entry name" value="PHO85 CYCLIN-5"/>
    <property type="match status" value="1"/>
</dbReference>
<dbReference type="Proteomes" id="UP000030854">
    <property type="component" value="Unassembled WGS sequence"/>
</dbReference>
<keyword evidence="2" id="KW-1185">Reference proteome</keyword>
<name>A0A0B1PD57_UNCNE</name>
<accession>A0A0B1PD57</accession>
<dbReference type="AlphaFoldDB" id="A0A0B1PD57"/>
<dbReference type="CDD" id="cd20557">
    <property type="entry name" value="CYCLIN_ScPCL1-like"/>
    <property type="match status" value="1"/>
</dbReference>
<evidence type="ECO:0000313" key="1">
    <source>
        <dbReference type="EMBL" id="KHJ35265.1"/>
    </source>
</evidence>
<dbReference type="STRING" id="52586.A0A0B1PD57"/>
<comment type="caution">
    <text evidence="1">The sequence shown here is derived from an EMBL/GenBank/DDBJ whole genome shotgun (WGS) entry which is preliminary data.</text>
</comment>
<dbReference type="GO" id="GO:0005634">
    <property type="term" value="C:nucleus"/>
    <property type="evidence" value="ECO:0007669"/>
    <property type="project" value="TreeGrafter"/>
</dbReference>
<organism evidence="1 2">
    <name type="scientific">Uncinula necator</name>
    <name type="common">Grape powdery mildew</name>
    <dbReference type="NCBI Taxonomy" id="52586"/>
    <lineage>
        <taxon>Eukaryota</taxon>
        <taxon>Fungi</taxon>
        <taxon>Dikarya</taxon>
        <taxon>Ascomycota</taxon>
        <taxon>Pezizomycotina</taxon>
        <taxon>Leotiomycetes</taxon>
        <taxon>Erysiphales</taxon>
        <taxon>Erysiphaceae</taxon>
        <taxon>Erysiphe</taxon>
    </lineage>
</organism>
<dbReference type="HOGENOM" id="CLU_494487_0_0_1"/>
<dbReference type="GO" id="GO:0016538">
    <property type="term" value="F:cyclin-dependent protein serine/threonine kinase regulator activity"/>
    <property type="evidence" value="ECO:0007669"/>
    <property type="project" value="TreeGrafter"/>
</dbReference>
<dbReference type="PANTHER" id="PTHR15615">
    <property type="match status" value="1"/>
</dbReference>
<sequence length="551" mass="62463">MRQNNFIDSLVDSSSNIVEAIWPLSVVPYKNAIESKGIIPLREFIHETLYRSGTSYSTLQVTLYYLILIKPHVLKQEYVMSKNLRENPRSVLLCGRRMFISALILASKYLQDRNFTVQAWSRISGLDVKEINRNEITFLLAVNWQLHITEKIFQKWTQILLKYFSMPHPSISIRTISCGKFSSHLKSIIIGLNPQLDNIQCLVKSSITRKICSPYSPCYEFGTLGQKNVCFNFSEPYLTTYQSIPKFLEPLSSGYAINRSVSDHGLLTTAHPNLQNSFIHMPSYSALSELIKSQTGSQSNLDSLKALKKHSTQVTAQSNFTFGLYASPQNNIRQSLISDTSSAKQMNLSNSKLNSSSLKSFICPTSYFSSLMNTSCPSIRCKQNWKRRRIIELNKMKLNNGNINVIKSSNISTEAIGEDFIGLCSDTCMGRSKIEKNHKNWIEVLNPLKISDQYLYSVDSGFGNSPYTEFSNNRHQHGDLLGESHILLSKKRSGSDFIHFPSICGKDETTCNYTSSNIIAPRKRGRWDFDASSLFNKNIYPTMGTMNSSNF</sequence>
<dbReference type="InterPro" id="IPR013922">
    <property type="entry name" value="Cyclin_PHO80-like"/>
</dbReference>
<reference evidence="1 2" key="1">
    <citation type="journal article" date="2014" name="BMC Genomics">
        <title>Adaptive genomic structural variation in the grape powdery mildew pathogen, Erysiphe necator.</title>
        <authorList>
            <person name="Jones L."/>
            <person name="Riaz S."/>
            <person name="Morales-Cruz A."/>
            <person name="Amrine K.C."/>
            <person name="McGuire B."/>
            <person name="Gubler W.D."/>
            <person name="Walker M.A."/>
            <person name="Cantu D."/>
        </authorList>
    </citation>
    <scope>NUCLEOTIDE SEQUENCE [LARGE SCALE GENOMIC DNA]</scope>
    <source>
        <strain evidence="2">c</strain>
    </source>
</reference>
<dbReference type="GO" id="GO:0000307">
    <property type="term" value="C:cyclin-dependent protein kinase holoenzyme complex"/>
    <property type="evidence" value="ECO:0007669"/>
    <property type="project" value="TreeGrafter"/>
</dbReference>
<proteinExistence type="predicted"/>
<dbReference type="GO" id="GO:0019901">
    <property type="term" value="F:protein kinase binding"/>
    <property type="evidence" value="ECO:0007669"/>
    <property type="project" value="InterPro"/>
</dbReference>
<evidence type="ECO:0000313" key="2">
    <source>
        <dbReference type="Proteomes" id="UP000030854"/>
    </source>
</evidence>
<dbReference type="Pfam" id="PF08613">
    <property type="entry name" value="Cyclin"/>
    <property type="match status" value="1"/>
</dbReference>
<protein>
    <submittedName>
        <fullName evidence="1">Putative g1 s-specific cyclin pas1</fullName>
    </submittedName>
</protein>
<dbReference type="Gene3D" id="1.10.472.10">
    <property type="entry name" value="Cyclin-like"/>
    <property type="match status" value="1"/>
</dbReference>
<gene>
    <name evidence="1" type="ORF">EV44_g0918</name>
</gene>